<accession>A0A2V1AX64</accession>
<organism evidence="2 3">
    <name type="scientific">Candidozyma haemuli</name>
    <dbReference type="NCBI Taxonomy" id="45357"/>
    <lineage>
        <taxon>Eukaryota</taxon>
        <taxon>Fungi</taxon>
        <taxon>Dikarya</taxon>
        <taxon>Ascomycota</taxon>
        <taxon>Saccharomycotina</taxon>
        <taxon>Pichiomycetes</taxon>
        <taxon>Metschnikowiaceae</taxon>
        <taxon>Candidozyma</taxon>
    </lineage>
</organism>
<protein>
    <recommendedName>
        <fullName evidence="4">FF domain-containing protein</fullName>
    </recommendedName>
</protein>
<dbReference type="AlphaFoldDB" id="A0A2V1AX64"/>
<dbReference type="InterPro" id="IPR036517">
    <property type="entry name" value="FF_domain_sf"/>
</dbReference>
<proteinExistence type="predicted"/>
<gene>
    <name evidence="2" type="ORF">CXQ85_005241</name>
</gene>
<feature type="region of interest" description="Disordered" evidence="1">
    <location>
        <begin position="1"/>
        <end position="164"/>
    </location>
</feature>
<dbReference type="GeneID" id="37010571"/>
<dbReference type="EMBL" id="PKFO01000008">
    <property type="protein sequence ID" value="PVH22667.1"/>
    <property type="molecule type" value="Genomic_DNA"/>
</dbReference>
<evidence type="ECO:0000313" key="3">
    <source>
        <dbReference type="Proteomes" id="UP000244309"/>
    </source>
</evidence>
<sequence>MRGGKEKKEKEKKKVVEREVEEEEDEAAEGVSESEPEEVEVPHDLIQSVVGEMGPLDEGEGEKEEVGEKEVEEENVQQPIGGGVSLLQGYSSDSGDEDEGEEEAEVEATQEVVVPQDNVAEEDVAEEEEEQSGEDDASEGSVDVNAGLELSLSDDEAGEVEADEGVKETFKSLLSQHEGSFSKYDPWFLVVEDLVSVMAQEPAFYSLSDKEKETAFNEWVAESSSNFKQAPKGRFPTANLLFYQELQEHKAEIRKLPYVQYKEQFPFNTDGEEPDRLYRKLRTTLVDFADYEKKLKKGGYKGENLKVKKVNEFVANELASLSVEKGEHESSADSFFDKWIDLCNAFNLPLSMVESPENFILGDEKRYLCYKDALMKEGSD</sequence>
<dbReference type="RefSeq" id="XP_025343607.1">
    <property type="nucleotide sequence ID" value="XM_025488840.1"/>
</dbReference>
<keyword evidence="3" id="KW-1185">Reference proteome</keyword>
<feature type="compositionally biased region" description="Acidic residues" evidence="1">
    <location>
        <begin position="119"/>
        <end position="138"/>
    </location>
</feature>
<dbReference type="STRING" id="45357.A0A2V1AX64"/>
<dbReference type="VEuPathDB" id="FungiDB:CXQ85_005241"/>
<dbReference type="SUPFAM" id="SSF81698">
    <property type="entry name" value="FF domain"/>
    <property type="match status" value="1"/>
</dbReference>
<reference evidence="2 3" key="1">
    <citation type="submission" date="2017-12" db="EMBL/GenBank/DDBJ databases">
        <title>Genome Sequence of a Multidrug-Resistant Candida haemulonii Isolate from a Patient with Chronic Leg Ulcers in Israel.</title>
        <authorList>
            <person name="Chow N.A."/>
            <person name="Gade L."/>
            <person name="Batra D."/>
            <person name="Rowe L.A."/>
            <person name="Ben-Ami R."/>
            <person name="Loparev V.N."/>
            <person name="Litvintseva A.P."/>
        </authorList>
    </citation>
    <scope>NUCLEOTIDE SEQUENCE [LARGE SCALE GENOMIC DNA]</scope>
    <source>
        <strain evidence="2 3">B11899</strain>
    </source>
</reference>
<comment type="caution">
    <text evidence="2">The sequence shown here is derived from an EMBL/GenBank/DDBJ whole genome shotgun (WGS) entry which is preliminary data.</text>
</comment>
<evidence type="ECO:0000256" key="1">
    <source>
        <dbReference type="SAM" id="MobiDB-lite"/>
    </source>
</evidence>
<dbReference type="OrthoDB" id="4023202at2759"/>
<evidence type="ECO:0008006" key="4">
    <source>
        <dbReference type="Google" id="ProtNLM"/>
    </source>
</evidence>
<feature type="compositionally biased region" description="Acidic residues" evidence="1">
    <location>
        <begin position="94"/>
        <end position="108"/>
    </location>
</feature>
<name>A0A2V1AX64_9ASCO</name>
<dbReference type="Gene3D" id="1.10.10.440">
    <property type="entry name" value="FF domain"/>
    <property type="match status" value="1"/>
</dbReference>
<feature type="compositionally biased region" description="Acidic residues" evidence="1">
    <location>
        <begin position="19"/>
        <end position="39"/>
    </location>
</feature>
<dbReference type="Proteomes" id="UP000244309">
    <property type="component" value="Unassembled WGS sequence"/>
</dbReference>
<feature type="compositionally biased region" description="Acidic residues" evidence="1">
    <location>
        <begin position="152"/>
        <end position="163"/>
    </location>
</feature>
<evidence type="ECO:0000313" key="2">
    <source>
        <dbReference type="EMBL" id="PVH22667.1"/>
    </source>
</evidence>
<feature type="compositionally biased region" description="Basic and acidic residues" evidence="1">
    <location>
        <begin position="1"/>
        <end position="18"/>
    </location>
</feature>